<protein>
    <submittedName>
        <fullName evidence="2">Uncharacterized protein</fullName>
    </submittedName>
</protein>
<sequence length="177" mass="18902">MNVVRPSRFRWLPASLRRRLGAVDGAALTATFLASTPMRGLHGLYFSNFATEPAWRKTARRGSVGPAAAYAAKQMYAASMARVRAPPADWRSEATMVLRGKLAMQKRTARAEVRGKQQASAEGERAAGASGEGEATVDGASGRSRPRGSGGQQRQQPLELDADELFAAGGRGRGEED</sequence>
<reference evidence="3" key="1">
    <citation type="journal article" date="2015" name="PLoS Genet.">
        <title>Genome Sequence and Transcriptome Analyses of Chrysochromulina tobin: Metabolic Tools for Enhanced Algal Fitness in the Prominent Order Prymnesiales (Haptophyceae).</title>
        <authorList>
            <person name="Hovde B.T."/>
            <person name="Deodato C.R."/>
            <person name="Hunsperger H.M."/>
            <person name="Ryken S.A."/>
            <person name="Yost W."/>
            <person name="Jha R.K."/>
            <person name="Patterson J."/>
            <person name="Monnat R.J. Jr."/>
            <person name="Barlow S.B."/>
            <person name="Starkenburg S.R."/>
            <person name="Cattolico R.A."/>
        </authorList>
    </citation>
    <scope>NUCLEOTIDE SEQUENCE</scope>
    <source>
        <strain evidence="3">CCMP291</strain>
    </source>
</reference>
<evidence type="ECO:0000313" key="2">
    <source>
        <dbReference type="EMBL" id="KOO20879.1"/>
    </source>
</evidence>
<evidence type="ECO:0000256" key="1">
    <source>
        <dbReference type="SAM" id="MobiDB-lite"/>
    </source>
</evidence>
<keyword evidence="3" id="KW-1185">Reference proteome</keyword>
<dbReference type="AlphaFoldDB" id="A0A0M0J2U6"/>
<accession>A0A0M0J2U6</accession>
<gene>
    <name evidence="2" type="ORF">Ctob_000914</name>
</gene>
<name>A0A0M0J2U6_9EUKA</name>
<evidence type="ECO:0000313" key="3">
    <source>
        <dbReference type="Proteomes" id="UP000037460"/>
    </source>
</evidence>
<organism evidence="2 3">
    <name type="scientific">Chrysochromulina tobinii</name>
    <dbReference type="NCBI Taxonomy" id="1460289"/>
    <lineage>
        <taxon>Eukaryota</taxon>
        <taxon>Haptista</taxon>
        <taxon>Haptophyta</taxon>
        <taxon>Prymnesiophyceae</taxon>
        <taxon>Prymnesiales</taxon>
        <taxon>Chrysochromulinaceae</taxon>
        <taxon>Chrysochromulina</taxon>
    </lineage>
</organism>
<feature type="region of interest" description="Disordered" evidence="1">
    <location>
        <begin position="110"/>
        <end position="177"/>
    </location>
</feature>
<dbReference type="Proteomes" id="UP000037460">
    <property type="component" value="Unassembled WGS sequence"/>
</dbReference>
<dbReference type="EMBL" id="JWZX01003405">
    <property type="protein sequence ID" value="KOO20879.1"/>
    <property type="molecule type" value="Genomic_DNA"/>
</dbReference>
<proteinExistence type="predicted"/>
<comment type="caution">
    <text evidence="2">The sequence shown here is derived from an EMBL/GenBank/DDBJ whole genome shotgun (WGS) entry which is preliminary data.</text>
</comment>